<accession>A0A1Y2I8R2</accession>
<sequence length="317" mass="34408">MSWLRSLKGKGKETQTKYAPPPGPPPAFSAPPEWRPAPEASHTTGLYADAPDDEYEAAEQFCRQHLVEPPKLLASHVVERIDALGCRAWGLEVPSTPRFRGSVRNVGGDDKGGLGVVRVVTDKACKDVALLSDLPILAGLYDVHGKLGVYYEVKILRMDGLVAVGSACRPYPHWRLPGWNRLSAGLHLDDFRKFFEDPDGGRDYTPALARLAPGDTIGLGYAFALGTVFFTHNGARLPDAFTGVYLPRAAHDVYAALGVEGACELEVNFGGDVFRWKEGNEWAWRVEGHVGALAGGAGGADDELPSYEEARGSRRVR</sequence>
<dbReference type="PROSITE" id="PS50188">
    <property type="entry name" value="B302_SPRY"/>
    <property type="match status" value="1"/>
</dbReference>
<organism evidence="3 4">
    <name type="scientific">Trametes coccinea (strain BRFM310)</name>
    <name type="common">Pycnoporus coccineus</name>
    <dbReference type="NCBI Taxonomy" id="1353009"/>
    <lineage>
        <taxon>Eukaryota</taxon>
        <taxon>Fungi</taxon>
        <taxon>Dikarya</taxon>
        <taxon>Basidiomycota</taxon>
        <taxon>Agaricomycotina</taxon>
        <taxon>Agaricomycetes</taxon>
        <taxon>Polyporales</taxon>
        <taxon>Polyporaceae</taxon>
        <taxon>Trametes</taxon>
    </lineage>
</organism>
<name>A0A1Y2I8R2_TRAC3</name>
<dbReference type="Pfam" id="PF00622">
    <property type="entry name" value="SPRY"/>
    <property type="match status" value="1"/>
</dbReference>
<dbReference type="Proteomes" id="UP000193067">
    <property type="component" value="Unassembled WGS sequence"/>
</dbReference>
<gene>
    <name evidence="3" type="ORF">PYCCODRAFT_1454894</name>
</gene>
<evidence type="ECO:0000259" key="2">
    <source>
        <dbReference type="PROSITE" id="PS50188"/>
    </source>
</evidence>
<evidence type="ECO:0000256" key="1">
    <source>
        <dbReference type="SAM" id="MobiDB-lite"/>
    </source>
</evidence>
<dbReference type="AlphaFoldDB" id="A0A1Y2I8R2"/>
<dbReference type="InterPro" id="IPR050618">
    <property type="entry name" value="Ubq-SigPath_Reg"/>
</dbReference>
<dbReference type="InterPro" id="IPR043136">
    <property type="entry name" value="B30.2/SPRY_sf"/>
</dbReference>
<evidence type="ECO:0000313" key="3">
    <source>
        <dbReference type="EMBL" id="OSC97506.1"/>
    </source>
</evidence>
<dbReference type="OrthoDB" id="258495at2759"/>
<feature type="region of interest" description="Disordered" evidence="1">
    <location>
        <begin position="1"/>
        <end position="45"/>
    </location>
</feature>
<reference evidence="3 4" key="1">
    <citation type="journal article" date="2015" name="Biotechnol. Biofuels">
        <title>Enhanced degradation of softwood versus hardwood by the white-rot fungus Pycnoporus coccineus.</title>
        <authorList>
            <person name="Couturier M."/>
            <person name="Navarro D."/>
            <person name="Chevret D."/>
            <person name="Henrissat B."/>
            <person name="Piumi F."/>
            <person name="Ruiz-Duenas F.J."/>
            <person name="Martinez A.T."/>
            <person name="Grigoriev I.V."/>
            <person name="Riley R."/>
            <person name="Lipzen A."/>
            <person name="Berrin J.G."/>
            <person name="Master E.R."/>
            <person name="Rosso M.N."/>
        </authorList>
    </citation>
    <scope>NUCLEOTIDE SEQUENCE [LARGE SCALE GENOMIC DNA]</scope>
    <source>
        <strain evidence="3 4">BRFM310</strain>
    </source>
</reference>
<feature type="domain" description="B30.2/SPRY" evidence="2">
    <location>
        <begin position="73"/>
        <end position="274"/>
    </location>
</feature>
<feature type="compositionally biased region" description="Pro residues" evidence="1">
    <location>
        <begin position="19"/>
        <end position="35"/>
    </location>
</feature>
<proteinExistence type="predicted"/>
<dbReference type="InterPro" id="IPR013320">
    <property type="entry name" value="ConA-like_dom_sf"/>
</dbReference>
<dbReference type="SMART" id="SM00449">
    <property type="entry name" value="SPRY"/>
    <property type="match status" value="1"/>
</dbReference>
<feature type="compositionally biased region" description="Basic and acidic residues" evidence="1">
    <location>
        <begin position="308"/>
        <end position="317"/>
    </location>
</feature>
<feature type="region of interest" description="Disordered" evidence="1">
    <location>
        <begin position="297"/>
        <end position="317"/>
    </location>
</feature>
<dbReference type="PANTHER" id="PTHR12864">
    <property type="entry name" value="RAN BINDING PROTEIN 9-RELATED"/>
    <property type="match status" value="1"/>
</dbReference>
<dbReference type="InterPro" id="IPR003877">
    <property type="entry name" value="SPRY_dom"/>
</dbReference>
<protein>
    <recommendedName>
        <fullName evidence="2">B30.2/SPRY domain-containing protein</fullName>
    </recommendedName>
</protein>
<evidence type="ECO:0000313" key="4">
    <source>
        <dbReference type="Proteomes" id="UP000193067"/>
    </source>
</evidence>
<dbReference type="EMBL" id="KZ084150">
    <property type="protein sequence ID" value="OSC97506.1"/>
    <property type="molecule type" value="Genomic_DNA"/>
</dbReference>
<dbReference type="STRING" id="1353009.A0A1Y2I8R2"/>
<dbReference type="Gene3D" id="2.60.120.920">
    <property type="match status" value="1"/>
</dbReference>
<dbReference type="InterPro" id="IPR001870">
    <property type="entry name" value="B30.2/SPRY"/>
</dbReference>
<keyword evidence="4" id="KW-1185">Reference proteome</keyword>
<dbReference type="SUPFAM" id="SSF49899">
    <property type="entry name" value="Concanavalin A-like lectins/glucanases"/>
    <property type="match status" value="1"/>
</dbReference>